<feature type="transmembrane region" description="Helical" evidence="1">
    <location>
        <begin position="12"/>
        <end position="32"/>
    </location>
</feature>
<dbReference type="AlphaFoldDB" id="A0A6J7PJH3"/>
<gene>
    <name evidence="2" type="ORF">UFOPK4087_00141</name>
</gene>
<reference evidence="2" key="1">
    <citation type="submission" date="2020-05" db="EMBL/GenBank/DDBJ databases">
        <authorList>
            <person name="Chiriac C."/>
            <person name="Salcher M."/>
            <person name="Ghai R."/>
            <person name="Kavagutti S V."/>
        </authorList>
    </citation>
    <scope>NUCLEOTIDE SEQUENCE</scope>
</reference>
<proteinExistence type="predicted"/>
<protein>
    <submittedName>
        <fullName evidence="2">Unannotated protein</fullName>
    </submittedName>
</protein>
<evidence type="ECO:0000256" key="1">
    <source>
        <dbReference type="SAM" id="Phobius"/>
    </source>
</evidence>
<dbReference type="EMBL" id="CAFBPH010000014">
    <property type="protein sequence ID" value="CAB5005161.1"/>
    <property type="molecule type" value="Genomic_DNA"/>
</dbReference>
<evidence type="ECO:0000313" key="2">
    <source>
        <dbReference type="EMBL" id="CAB5005161.1"/>
    </source>
</evidence>
<keyword evidence="1" id="KW-0472">Membrane</keyword>
<accession>A0A6J7PJH3</accession>
<feature type="transmembrane region" description="Helical" evidence="1">
    <location>
        <begin position="104"/>
        <end position="120"/>
    </location>
</feature>
<organism evidence="2">
    <name type="scientific">freshwater metagenome</name>
    <dbReference type="NCBI Taxonomy" id="449393"/>
    <lineage>
        <taxon>unclassified sequences</taxon>
        <taxon>metagenomes</taxon>
        <taxon>ecological metagenomes</taxon>
    </lineage>
</organism>
<keyword evidence="1" id="KW-0812">Transmembrane</keyword>
<keyword evidence="1" id="KW-1133">Transmembrane helix</keyword>
<feature type="transmembrane region" description="Helical" evidence="1">
    <location>
        <begin position="38"/>
        <end position="58"/>
    </location>
</feature>
<name>A0A6J7PJH3_9ZZZZ</name>
<feature type="transmembrane region" description="Helical" evidence="1">
    <location>
        <begin position="70"/>
        <end position="92"/>
    </location>
</feature>
<sequence length="139" mass="15031">MTNSSTERDLLRGALIPSLAVGVIAIIVSSATQGSSGFMGALLAQLVVVMYFAVHIGVSKISRNLDPMSTMALALFSYFAKFILLGAFLYVLTRMTSRETIDRGAFGITAITLTFTWLGGEIRSYLKLKLHLPLPTQKG</sequence>